<evidence type="ECO:0008006" key="5">
    <source>
        <dbReference type="Google" id="ProtNLM"/>
    </source>
</evidence>
<dbReference type="Gene3D" id="2.130.10.10">
    <property type="entry name" value="YVTN repeat-like/Quinoprotein amine dehydrogenase"/>
    <property type="match status" value="1"/>
</dbReference>
<protein>
    <recommendedName>
        <fullName evidence="5">Ig-like domain repeat protein</fullName>
    </recommendedName>
</protein>
<dbReference type="RefSeq" id="WP_184997482.1">
    <property type="nucleotide sequence ID" value="NZ_BOMK01000045.1"/>
</dbReference>
<proteinExistence type="predicted"/>
<reference evidence="3 4" key="1">
    <citation type="submission" date="2020-08" db="EMBL/GenBank/DDBJ databases">
        <title>Sequencing the genomes of 1000 actinobacteria strains.</title>
        <authorList>
            <person name="Klenk H.-P."/>
        </authorList>
    </citation>
    <scope>NUCLEOTIDE SEQUENCE [LARGE SCALE GENOMIC DNA]</scope>
    <source>
        <strain evidence="3 4">DSM 43149</strain>
    </source>
</reference>
<dbReference type="SUPFAM" id="SSF50974">
    <property type="entry name" value="Nitrous oxide reductase, N-terminal domain"/>
    <property type="match status" value="1"/>
</dbReference>
<accession>A0A7W7MTI4</accession>
<comment type="caution">
    <text evidence="3">The sequence shown here is derived from an EMBL/GenBank/DDBJ whole genome shotgun (WGS) entry which is preliminary data.</text>
</comment>
<dbReference type="InterPro" id="IPR015943">
    <property type="entry name" value="WD40/YVTN_repeat-like_dom_sf"/>
</dbReference>
<feature type="signal peptide" evidence="2">
    <location>
        <begin position="1"/>
        <end position="22"/>
    </location>
</feature>
<feature type="chain" id="PRO_5039562849" description="Ig-like domain repeat protein" evidence="2">
    <location>
        <begin position="23"/>
        <end position="657"/>
    </location>
</feature>
<evidence type="ECO:0000313" key="4">
    <source>
        <dbReference type="Proteomes" id="UP000578112"/>
    </source>
</evidence>
<keyword evidence="2" id="KW-0732">Signal</keyword>
<evidence type="ECO:0000256" key="2">
    <source>
        <dbReference type="SAM" id="SignalP"/>
    </source>
</evidence>
<dbReference type="InterPro" id="IPR011045">
    <property type="entry name" value="N2O_reductase_N"/>
</dbReference>
<evidence type="ECO:0000313" key="3">
    <source>
        <dbReference type="EMBL" id="MBB4766358.1"/>
    </source>
</evidence>
<evidence type="ECO:0000256" key="1">
    <source>
        <dbReference type="SAM" id="MobiDB-lite"/>
    </source>
</evidence>
<gene>
    <name evidence="3" type="ORF">BJ971_006914</name>
</gene>
<dbReference type="AlphaFoldDB" id="A0A7W7MTI4"/>
<feature type="region of interest" description="Disordered" evidence="1">
    <location>
        <begin position="292"/>
        <end position="318"/>
    </location>
</feature>
<name>A0A7W7MTI4_9ACTN</name>
<sequence length="657" mass="68751">MGKWKAALAASILCGSSILALGATTGAALADSQAELSIASFGDIVVDGVHKRVFISDPAGGKIVATNYRGAVVGELTGLGYVDGLALSSDSSRLYAALSGAHAIAAVDTDTVRETARYPVGDRSPHSVAPVGDKLWFGFMEGDNGNFGSVDPADNTVHLPGSLNAERLQAEPVVRAGAAAPGTLVVADRDSADFWVYDVSSGTEGEPRRAAGTGPAVKESAFTADGSHLVRAANGAESQVRLGDLTTTVTYPALSRANGVDVNTDGRIAISVANQATGDDVYVFEGEQTSATQTIRLPEAGSPPDGSGEPPRDGIQDRGIAWEPAGPRLFAVARYRRAFRLWVLNDPAPTPALTVSAPATATRAEPLTIAGTSSLPAGTEIVVNRADLESAKAPVCTAVTDAAGGFACTDTPNAGGEVVYTAAFAGDEQYGAASARTTVTVSREAPALTLNRNGAVFAYGTQVAFTARLGATHTNRTVEIWADPYGDKPNRLIKSATVNDAGKVTARITLTRNTTVTARFAGDARYAPAVATSDVRTRVAISTAVSEHYQTGLIDSTEYHYFHRNTTPQFTTAMTAYPGRKQKLVVQFYADGEWRAWSSRFVAIDADGTSVAKLTGAHPRDVLFRVRSVYVTGDSGDSANQTTYGAWQHFTFQEMSA</sequence>
<dbReference type="Proteomes" id="UP000578112">
    <property type="component" value="Unassembled WGS sequence"/>
</dbReference>
<organism evidence="3 4">
    <name type="scientific">Actinoplanes digitatis</name>
    <dbReference type="NCBI Taxonomy" id="1868"/>
    <lineage>
        <taxon>Bacteria</taxon>
        <taxon>Bacillati</taxon>
        <taxon>Actinomycetota</taxon>
        <taxon>Actinomycetes</taxon>
        <taxon>Micromonosporales</taxon>
        <taxon>Micromonosporaceae</taxon>
        <taxon>Actinoplanes</taxon>
    </lineage>
</organism>
<dbReference type="EMBL" id="JACHNH010000001">
    <property type="protein sequence ID" value="MBB4766358.1"/>
    <property type="molecule type" value="Genomic_DNA"/>
</dbReference>
<keyword evidence="4" id="KW-1185">Reference proteome</keyword>